<comment type="cofactor">
    <cofactor evidence="5">
        <name>Fe(2+)</name>
        <dbReference type="ChEBI" id="CHEBI:29033"/>
    </cofactor>
    <text evidence="5">Binds 1 Fe(2+) ion per subunit.</text>
</comment>
<evidence type="ECO:0000256" key="2">
    <source>
        <dbReference type="ARBA" id="ARBA00022723"/>
    </source>
</evidence>
<dbReference type="GO" id="GO:0016121">
    <property type="term" value="P:carotene catabolic process"/>
    <property type="evidence" value="ECO:0007669"/>
    <property type="project" value="TreeGrafter"/>
</dbReference>
<sequence length="691" mass="76619">MSDKTDVEHPLTPTREDQATSDESFSVISESAVADKPADSDESEWRNVSSDTSEDDQAKRPTSHPLQQSSAIDVSAYSNDSWAQQQQESSLLDAEGLPNAQDGDSGATTPIKEREIELDPDTSHIKGFSNAGDIDGIADLEVEGQLPEWLNGEHYTIGPGTYDIRYTRKIEIDGYLQSATATFTFGHWFDGLPLANRFDFNGKRNAITYRSRLTCRRLVEKIRDHHGYAPPHPAGLFKTDSNQTMLVKFLKSAPKANKPDAEPCAARILAGIPGVDGRLFAQNHANHIQELDPFDLKPTRVLCWNEVNPAFKGYSSCPNGQYDPQTGEYINFTMEIGYQSTSYNFFSISDRNPKGSIIASVTAPTGYVHSFSLTPKYIVLVIFPLLTNTAAVKFAWNESIMDSFSFYPSEPTLFYVISRDKGQHLVTYRAEPCFAFHHVNAYEDGHDNINVDILCYKDATIAHQLTTENMRNPSEMKPSRLAPSELRRFVLSNIEDESLSYLTNNSILPTASGVASRVSSMWSYLRGTNTTTDVENSSAQPSTAAAGWYATLPVASSGQLIQTAMELPQVNPLYRMHRNKYVYGLGFSEESDGKIWDSIVKADIETHKVTATWHQEHCYPSEAVFIGRPSASADEELQEDDGVLVSIVLDSARATSFLLVLDASNLQVLAKAYLGVLVPLSFGRGSYRLRT</sequence>
<evidence type="ECO:0000256" key="5">
    <source>
        <dbReference type="PIRSR" id="PIRSR604294-1"/>
    </source>
</evidence>
<proteinExistence type="inferred from homology"/>
<gene>
    <name evidence="7" type="ORF">LRAMOSA09151</name>
</gene>
<feature type="compositionally biased region" description="Basic and acidic residues" evidence="6">
    <location>
        <begin position="36"/>
        <end position="45"/>
    </location>
</feature>
<dbReference type="EMBL" id="LK023321">
    <property type="protein sequence ID" value="CDS06623.1"/>
    <property type="molecule type" value="Genomic_DNA"/>
</dbReference>
<organism evidence="7">
    <name type="scientific">Lichtheimia ramosa</name>
    <dbReference type="NCBI Taxonomy" id="688394"/>
    <lineage>
        <taxon>Eukaryota</taxon>
        <taxon>Fungi</taxon>
        <taxon>Fungi incertae sedis</taxon>
        <taxon>Mucoromycota</taxon>
        <taxon>Mucoromycotina</taxon>
        <taxon>Mucoromycetes</taxon>
        <taxon>Mucorales</taxon>
        <taxon>Lichtheimiaceae</taxon>
        <taxon>Lichtheimia</taxon>
    </lineage>
</organism>
<name>A0A077WHY1_9FUNG</name>
<dbReference type="Pfam" id="PF03055">
    <property type="entry name" value="RPE65"/>
    <property type="match status" value="1"/>
</dbReference>
<dbReference type="PANTHER" id="PTHR10543:SF24">
    <property type="entry name" value="CAROTENOID ISOMEROOXYGENASE"/>
    <property type="match status" value="1"/>
</dbReference>
<evidence type="ECO:0000313" key="7">
    <source>
        <dbReference type="EMBL" id="CDS06623.1"/>
    </source>
</evidence>
<dbReference type="GO" id="GO:0046872">
    <property type="term" value="F:metal ion binding"/>
    <property type="evidence" value="ECO:0007669"/>
    <property type="project" value="UniProtKB-KW"/>
</dbReference>
<evidence type="ECO:0000256" key="6">
    <source>
        <dbReference type="SAM" id="MobiDB-lite"/>
    </source>
</evidence>
<evidence type="ECO:0000256" key="4">
    <source>
        <dbReference type="ARBA" id="ARBA00023004"/>
    </source>
</evidence>
<dbReference type="GO" id="GO:0010436">
    <property type="term" value="F:carotenoid dioxygenase activity"/>
    <property type="evidence" value="ECO:0007669"/>
    <property type="project" value="TreeGrafter"/>
</dbReference>
<keyword evidence="4 5" id="KW-0408">Iron</keyword>
<comment type="similarity">
    <text evidence="1">Belongs to the carotenoid oxygenase family.</text>
</comment>
<feature type="compositionally biased region" description="Basic and acidic residues" evidence="6">
    <location>
        <begin position="1"/>
        <end position="18"/>
    </location>
</feature>
<dbReference type="PANTHER" id="PTHR10543">
    <property type="entry name" value="BETA-CAROTENE DIOXYGENASE"/>
    <property type="match status" value="1"/>
</dbReference>
<dbReference type="AlphaFoldDB" id="A0A077WHY1"/>
<feature type="binding site" evidence="5">
    <location>
        <position position="369"/>
    </location>
    <ligand>
        <name>Fe cation</name>
        <dbReference type="ChEBI" id="CHEBI:24875"/>
        <note>catalytic</note>
    </ligand>
</feature>
<dbReference type="InterPro" id="IPR004294">
    <property type="entry name" value="Carotenoid_Oase"/>
</dbReference>
<evidence type="ECO:0000256" key="1">
    <source>
        <dbReference type="ARBA" id="ARBA00006787"/>
    </source>
</evidence>
<protein>
    <submittedName>
        <fullName evidence="7">Uncharacterized protein</fullName>
    </submittedName>
</protein>
<feature type="binding site" evidence="5">
    <location>
        <position position="437"/>
    </location>
    <ligand>
        <name>Fe cation</name>
        <dbReference type="ChEBI" id="CHEBI:24875"/>
        <note>catalytic</note>
    </ligand>
</feature>
<keyword evidence="2 5" id="KW-0479">Metal-binding</keyword>
<evidence type="ECO:0000256" key="3">
    <source>
        <dbReference type="ARBA" id="ARBA00023002"/>
    </source>
</evidence>
<dbReference type="OrthoDB" id="407010at2759"/>
<accession>A0A077WHY1</accession>
<feature type="region of interest" description="Disordered" evidence="6">
    <location>
        <begin position="1"/>
        <end position="72"/>
    </location>
</feature>
<reference evidence="7" key="1">
    <citation type="journal article" date="2014" name="Genome Announc.">
        <title>De novo whole-genome sequence and genome annotation of Lichtheimia ramosa.</title>
        <authorList>
            <person name="Linde J."/>
            <person name="Schwartze V."/>
            <person name="Binder U."/>
            <person name="Lass-Florl C."/>
            <person name="Voigt K."/>
            <person name="Horn F."/>
        </authorList>
    </citation>
    <scope>NUCLEOTIDE SEQUENCE</scope>
    <source>
        <strain evidence="7">JMRC FSU:6197</strain>
    </source>
</reference>
<keyword evidence="3" id="KW-0560">Oxidoreductase</keyword>